<dbReference type="VEuPathDB" id="FungiDB:ATEG_05028"/>
<dbReference type="Pfam" id="PF13639">
    <property type="entry name" value="zf-RING_2"/>
    <property type="match status" value="1"/>
</dbReference>
<sequence>MSALSIPPLSEIINLEPDLEPWCAGYAPSKGRRCHMRTNIRGRTSAMRLLDQGTADLRAGRRIDALLEDLAPHVLCTRWHQNQAPNLVRRWKEQVEPYLESRAPSARSGRSTRQSSMSVPVETTRDDVEAQCAVLYQKLRDIMLELNRLQAVRQEASVVSNAPPRRGGRQASEDSNPISTESETLGSDTVANPDESTEGTRSTVSSDSLATNGPSEVQFRASVEGSPVPASERRPTAAPTESIVSDDTVRQDDDETDSQTASPASEASSVRRTVDGDCGICLCDLQTSQSDSDTAGEAEEGEGEEGQNRVLDEGNVGEELVWCKARCGVNFHKACIDQWLETATAPTCPTCRSPWES</sequence>
<dbReference type="InterPro" id="IPR039903">
    <property type="entry name" value="Zswim2"/>
</dbReference>
<feature type="region of interest" description="Disordered" evidence="2">
    <location>
        <begin position="99"/>
        <end position="124"/>
    </location>
</feature>
<evidence type="ECO:0000313" key="5">
    <source>
        <dbReference type="Proteomes" id="UP000007963"/>
    </source>
</evidence>
<dbReference type="EMBL" id="CH476600">
    <property type="protein sequence ID" value="EAU34097.1"/>
    <property type="molecule type" value="Genomic_DNA"/>
</dbReference>
<protein>
    <recommendedName>
        <fullName evidence="3">RING-type domain-containing protein</fullName>
    </recommendedName>
</protein>
<feature type="domain" description="RING-type" evidence="3">
    <location>
        <begin position="278"/>
        <end position="352"/>
    </location>
</feature>
<reference evidence="5" key="1">
    <citation type="submission" date="2005-09" db="EMBL/GenBank/DDBJ databases">
        <title>Annotation of the Aspergillus terreus NIH2624 genome.</title>
        <authorList>
            <person name="Birren B.W."/>
            <person name="Lander E.S."/>
            <person name="Galagan J.E."/>
            <person name="Nusbaum C."/>
            <person name="Devon K."/>
            <person name="Henn M."/>
            <person name="Ma L.-J."/>
            <person name="Jaffe D.B."/>
            <person name="Butler J."/>
            <person name="Alvarez P."/>
            <person name="Gnerre S."/>
            <person name="Grabherr M."/>
            <person name="Kleber M."/>
            <person name="Mauceli E.W."/>
            <person name="Brockman W."/>
            <person name="Rounsley S."/>
            <person name="Young S.K."/>
            <person name="LaButti K."/>
            <person name="Pushparaj V."/>
            <person name="DeCaprio D."/>
            <person name="Crawford M."/>
            <person name="Koehrsen M."/>
            <person name="Engels R."/>
            <person name="Montgomery P."/>
            <person name="Pearson M."/>
            <person name="Howarth C."/>
            <person name="Larson L."/>
            <person name="Luoma S."/>
            <person name="White J."/>
            <person name="Alvarado L."/>
            <person name="Kodira C.D."/>
            <person name="Zeng Q."/>
            <person name="Oleary S."/>
            <person name="Yandava C."/>
            <person name="Denning D.W."/>
            <person name="Nierman W.C."/>
            <person name="Milne T."/>
            <person name="Madden K."/>
        </authorList>
    </citation>
    <scope>NUCLEOTIDE SEQUENCE [LARGE SCALE GENOMIC DNA]</scope>
    <source>
        <strain evidence="5">NIH 2624 / FGSC A1156</strain>
    </source>
</reference>
<dbReference type="PROSITE" id="PS50089">
    <property type="entry name" value="ZF_RING_2"/>
    <property type="match status" value="1"/>
</dbReference>
<dbReference type="HOGENOM" id="CLU_049926_0_0_1"/>
<feature type="compositionally biased region" description="Acidic residues" evidence="2">
    <location>
        <begin position="294"/>
        <end position="305"/>
    </location>
</feature>
<dbReference type="GO" id="GO:0061630">
    <property type="term" value="F:ubiquitin protein ligase activity"/>
    <property type="evidence" value="ECO:0007669"/>
    <property type="project" value="InterPro"/>
</dbReference>
<evidence type="ECO:0000313" key="4">
    <source>
        <dbReference type="EMBL" id="EAU34097.1"/>
    </source>
</evidence>
<dbReference type="OMA" id="RRCRMRT"/>
<name>Q0CMQ6_ASPTN</name>
<dbReference type="PANTHER" id="PTHR21540:SF0">
    <property type="entry name" value="PHD FAMILY PROTEIN"/>
    <property type="match status" value="1"/>
</dbReference>
<dbReference type="OrthoDB" id="8062037at2759"/>
<proteinExistence type="predicted"/>
<dbReference type="InterPro" id="IPR001841">
    <property type="entry name" value="Znf_RING"/>
</dbReference>
<feature type="compositionally biased region" description="Polar residues" evidence="2">
    <location>
        <begin position="199"/>
        <end position="215"/>
    </location>
</feature>
<gene>
    <name evidence="4" type="ORF">ATEG_05028</name>
</gene>
<keyword evidence="1" id="KW-0862">Zinc</keyword>
<feature type="compositionally biased region" description="Polar residues" evidence="2">
    <location>
        <begin position="108"/>
        <end position="118"/>
    </location>
</feature>
<accession>Q0CMQ6</accession>
<dbReference type="PANTHER" id="PTHR21540">
    <property type="entry name" value="RING FINGER AND SWIM DOMAIN-CONTAINING PROTEIN 2"/>
    <property type="match status" value="1"/>
</dbReference>
<feature type="region of interest" description="Disordered" evidence="2">
    <location>
        <begin position="289"/>
        <end position="312"/>
    </location>
</feature>
<dbReference type="eggNOG" id="ENOG502QQCT">
    <property type="taxonomic scope" value="Eukaryota"/>
</dbReference>
<evidence type="ECO:0000259" key="3">
    <source>
        <dbReference type="PROSITE" id="PS50089"/>
    </source>
</evidence>
<dbReference type="STRING" id="341663.Q0CMQ6"/>
<feature type="region of interest" description="Disordered" evidence="2">
    <location>
        <begin position="154"/>
        <end position="271"/>
    </location>
</feature>
<dbReference type="Proteomes" id="UP000007963">
    <property type="component" value="Unassembled WGS sequence"/>
</dbReference>
<organism evidence="4 5">
    <name type="scientific">Aspergillus terreus (strain NIH 2624 / FGSC A1156)</name>
    <dbReference type="NCBI Taxonomy" id="341663"/>
    <lineage>
        <taxon>Eukaryota</taxon>
        <taxon>Fungi</taxon>
        <taxon>Dikarya</taxon>
        <taxon>Ascomycota</taxon>
        <taxon>Pezizomycotina</taxon>
        <taxon>Eurotiomycetes</taxon>
        <taxon>Eurotiomycetidae</taxon>
        <taxon>Eurotiales</taxon>
        <taxon>Aspergillaceae</taxon>
        <taxon>Aspergillus</taxon>
        <taxon>Aspergillus subgen. Circumdati</taxon>
    </lineage>
</organism>
<dbReference type="AlphaFoldDB" id="Q0CMQ6"/>
<keyword evidence="1" id="KW-0863">Zinc-finger</keyword>
<dbReference type="SUPFAM" id="SSF57850">
    <property type="entry name" value="RING/U-box"/>
    <property type="match status" value="1"/>
</dbReference>
<dbReference type="RefSeq" id="XP_001214206.1">
    <property type="nucleotide sequence ID" value="XM_001214206.1"/>
</dbReference>
<evidence type="ECO:0000256" key="2">
    <source>
        <dbReference type="SAM" id="MobiDB-lite"/>
    </source>
</evidence>
<dbReference type="InterPro" id="IPR013083">
    <property type="entry name" value="Znf_RING/FYVE/PHD"/>
</dbReference>
<dbReference type="GO" id="GO:0008270">
    <property type="term" value="F:zinc ion binding"/>
    <property type="evidence" value="ECO:0007669"/>
    <property type="project" value="UniProtKB-KW"/>
</dbReference>
<evidence type="ECO:0000256" key="1">
    <source>
        <dbReference type="PROSITE-ProRule" id="PRU00175"/>
    </source>
</evidence>
<keyword evidence="1" id="KW-0479">Metal-binding</keyword>
<dbReference type="GeneID" id="4321199"/>
<feature type="compositionally biased region" description="Polar residues" evidence="2">
    <location>
        <begin position="173"/>
        <end position="190"/>
    </location>
</feature>
<dbReference type="Gene3D" id="3.30.40.10">
    <property type="entry name" value="Zinc/RING finger domain, C3HC4 (zinc finger)"/>
    <property type="match status" value="1"/>
</dbReference>
<feature type="compositionally biased region" description="Polar residues" evidence="2">
    <location>
        <begin position="259"/>
        <end position="271"/>
    </location>
</feature>